<dbReference type="EMBL" id="JAWDJX010000001">
    <property type="protein sequence ID" value="KAK3059242.1"/>
    <property type="molecule type" value="Genomic_DNA"/>
</dbReference>
<comment type="caution">
    <text evidence="2">The sequence shown here is derived from an EMBL/GenBank/DDBJ whole genome shotgun (WGS) entry which is preliminary data.</text>
</comment>
<organism evidence="2 3">
    <name type="scientific">Extremus antarcticus</name>
    <dbReference type="NCBI Taxonomy" id="702011"/>
    <lineage>
        <taxon>Eukaryota</taxon>
        <taxon>Fungi</taxon>
        <taxon>Dikarya</taxon>
        <taxon>Ascomycota</taxon>
        <taxon>Pezizomycotina</taxon>
        <taxon>Dothideomycetes</taxon>
        <taxon>Dothideomycetidae</taxon>
        <taxon>Mycosphaerellales</taxon>
        <taxon>Extremaceae</taxon>
        <taxon>Extremus</taxon>
    </lineage>
</organism>
<name>A0AAJ0GKB9_9PEZI</name>
<dbReference type="InterPro" id="IPR001810">
    <property type="entry name" value="F-box_dom"/>
</dbReference>
<gene>
    <name evidence="2" type="ORF">LTR09_000808</name>
</gene>
<feature type="domain" description="F-box" evidence="1">
    <location>
        <begin position="80"/>
        <end position="121"/>
    </location>
</feature>
<dbReference type="Pfam" id="PF12937">
    <property type="entry name" value="F-box-like"/>
    <property type="match status" value="1"/>
</dbReference>
<dbReference type="CDD" id="cd09917">
    <property type="entry name" value="F-box_SF"/>
    <property type="match status" value="1"/>
</dbReference>
<dbReference type="SUPFAM" id="SSF81383">
    <property type="entry name" value="F-box domain"/>
    <property type="match status" value="1"/>
</dbReference>
<dbReference type="AlphaFoldDB" id="A0AAJ0GKB9"/>
<evidence type="ECO:0000259" key="1">
    <source>
        <dbReference type="Pfam" id="PF12937"/>
    </source>
</evidence>
<dbReference type="InterPro" id="IPR036047">
    <property type="entry name" value="F-box-like_dom_sf"/>
</dbReference>
<reference evidence="2" key="1">
    <citation type="submission" date="2023-04" db="EMBL/GenBank/DDBJ databases">
        <title>Black Yeasts Isolated from many extreme environments.</title>
        <authorList>
            <person name="Coleine C."/>
            <person name="Stajich J.E."/>
            <person name="Selbmann L."/>
        </authorList>
    </citation>
    <scope>NUCLEOTIDE SEQUENCE</scope>
    <source>
        <strain evidence="2">CCFEE 5312</strain>
    </source>
</reference>
<evidence type="ECO:0000313" key="2">
    <source>
        <dbReference type="EMBL" id="KAK3059242.1"/>
    </source>
</evidence>
<evidence type="ECO:0000313" key="3">
    <source>
        <dbReference type="Proteomes" id="UP001271007"/>
    </source>
</evidence>
<sequence>METLEDLFSIEVSFMTTSDKHKQQPRNPDYIDYKRVEDHRAAMEAGGAITRIRGILEEQQEQPLVGAKASELANYIFTTPELLVLILTHLSGADLLRVASISSSFHENIKRSPALQRNLNFSPRY</sequence>
<proteinExistence type="predicted"/>
<dbReference type="Proteomes" id="UP001271007">
    <property type="component" value="Unassembled WGS sequence"/>
</dbReference>
<accession>A0AAJ0GKB9</accession>
<keyword evidence="3" id="KW-1185">Reference proteome</keyword>
<protein>
    <recommendedName>
        <fullName evidence="1">F-box domain-containing protein</fullName>
    </recommendedName>
</protein>